<gene>
    <name evidence="5" type="ORF">GCM10009097_58410</name>
</gene>
<dbReference type="InterPro" id="IPR036390">
    <property type="entry name" value="WH_DNA-bd_sf"/>
</dbReference>
<dbReference type="SUPFAM" id="SSF46785">
    <property type="entry name" value="Winged helix' DNA-binding domain"/>
    <property type="match status" value="1"/>
</dbReference>
<keyword evidence="6" id="KW-1185">Reference proteome</keyword>
<dbReference type="Pfam" id="PF00392">
    <property type="entry name" value="GntR"/>
    <property type="match status" value="1"/>
</dbReference>
<name>A0ABP3N4Z2_9BURK</name>
<evidence type="ECO:0000313" key="5">
    <source>
        <dbReference type="EMBL" id="GAA0533494.1"/>
    </source>
</evidence>
<keyword evidence="2" id="KW-0238">DNA-binding</keyword>
<reference evidence="6" key="1">
    <citation type="journal article" date="2019" name="Int. J. Syst. Evol. Microbiol.">
        <title>The Global Catalogue of Microorganisms (GCM) 10K type strain sequencing project: providing services to taxonomists for standard genome sequencing and annotation.</title>
        <authorList>
            <consortium name="The Broad Institute Genomics Platform"/>
            <consortium name="The Broad Institute Genome Sequencing Center for Infectious Disease"/>
            <person name="Wu L."/>
            <person name="Ma J."/>
        </authorList>
    </citation>
    <scope>NUCLEOTIDE SEQUENCE [LARGE SCALE GENOMIC DNA]</scope>
    <source>
        <strain evidence="6">JCM 14330</strain>
    </source>
</reference>
<comment type="caution">
    <text evidence="5">The sequence shown here is derived from an EMBL/GenBank/DDBJ whole genome shotgun (WGS) entry which is preliminary data.</text>
</comment>
<dbReference type="InterPro" id="IPR008920">
    <property type="entry name" value="TF_FadR/GntR_C"/>
</dbReference>
<keyword evidence="3" id="KW-0804">Transcription</keyword>
<proteinExistence type="predicted"/>
<organism evidence="5 6">
    <name type="scientific">Pigmentiphaga daeguensis</name>
    <dbReference type="NCBI Taxonomy" id="414049"/>
    <lineage>
        <taxon>Bacteria</taxon>
        <taxon>Pseudomonadati</taxon>
        <taxon>Pseudomonadota</taxon>
        <taxon>Betaproteobacteria</taxon>
        <taxon>Burkholderiales</taxon>
        <taxon>Alcaligenaceae</taxon>
        <taxon>Pigmentiphaga</taxon>
    </lineage>
</organism>
<evidence type="ECO:0000256" key="2">
    <source>
        <dbReference type="ARBA" id="ARBA00023125"/>
    </source>
</evidence>
<evidence type="ECO:0000259" key="4">
    <source>
        <dbReference type="PROSITE" id="PS50949"/>
    </source>
</evidence>
<sequence>MVVKIKIKDVVYADIKQKILSGAYSPDDRIVDLDVAATMNVSRMPVREALLQLQTEGYLNVTTRGFALRQFSMQEIKDIFDIRMLLEPHAAKLAVQQVTPEFIRTLRADLDAAKHALADDDTPAMMKANRAFRSTWLAVVPNERLVATIHHLQDHAETVRLATLKFRQAKEASYERNLQMLEAFEQKDAALAKRIARQNLADSFAFYKELSESRSA</sequence>
<dbReference type="Gene3D" id="1.10.10.10">
    <property type="entry name" value="Winged helix-like DNA-binding domain superfamily/Winged helix DNA-binding domain"/>
    <property type="match status" value="1"/>
</dbReference>
<dbReference type="InterPro" id="IPR000524">
    <property type="entry name" value="Tscrpt_reg_HTH_GntR"/>
</dbReference>
<dbReference type="SMART" id="SM00895">
    <property type="entry name" value="FCD"/>
    <property type="match status" value="1"/>
</dbReference>
<evidence type="ECO:0000256" key="3">
    <source>
        <dbReference type="ARBA" id="ARBA00023163"/>
    </source>
</evidence>
<dbReference type="Proteomes" id="UP001501706">
    <property type="component" value="Unassembled WGS sequence"/>
</dbReference>
<protein>
    <submittedName>
        <fullName evidence="5">GntR family transcriptional regulator</fullName>
    </submittedName>
</protein>
<dbReference type="InterPro" id="IPR036388">
    <property type="entry name" value="WH-like_DNA-bd_sf"/>
</dbReference>
<dbReference type="Gene3D" id="1.20.120.530">
    <property type="entry name" value="GntR ligand-binding domain-like"/>
    <property type="match status" value="1"/>
</dbReference>
<dbReference type="EMBL" id="BAAAEN010000045">
    <property type="protein sequence ID" value="GAA0533494.1"/>
    <property type="molecule type" value="Genomic_DNA"/>
</dbReference>
<evidence type="ECO:0000256" key="1">
    <source>
        <dbReference type="ARBA" id="ARBA00023015"/>
    </source>
</evidence>
<dbReference type="PANTHER" id="PTHR43537">
    <property type="entry name" value="TRANSCRIPTIONAL REGULATOR, GNTR FAMILY"/>
    <property type="match status" value="1"/>
</dbReference>
<dbReference type="InterPro" id="IPR011711">
    <property type="entry name" value="GntR_C"/>
</dbReference>
<dbReference type="CDD" id="cd07377">
    <property type="entry name" value="WHTH_GntR"/>
    <property type="match status" value="1"/>
</dbReference>
<dbReference type="Pfam" id="PF07729">
    <property type="entry name" value="FCD"/>
    <property type="match status" value="1"/>
</dbReference>
<dbReference type="SUPFAM" id="SSF48008">
    <property type="entry name" value="GntR ligand-binding domain-like"/>
    <property type="match status" value="1"/>
</dbReference>
<feature type="domain" description="HTH gntR-type" evidence="4">
    <location>
        <begin position="5"/>
        <end position="71"/>
    </location>
</feature>
<dbReference type="SMART" id="SM00345">
    <property type="entry name" value="HTH_GNTR"/>
    <property type="match status" value="1"/>
</dbReference>
<dbReference type="PANTHER" id="PTHR43537:SF24">
    <property type="entry name" value="GLUCONATE OPERON TRANSCRIPTIONAL REPRESSOR"/>
    <property type="match status" value="1"/>
</dbReference>
<dbReference type="PROSITE" id="PS50949">
    <property type="entry name" value="HTH_GNTR"/>
    <property type="match status" value="1"/>
</dbReference>
<keyword evidence="1" id="KW-0805">Transcription regulation</keyword>
<accession>A0ABP3N4Z2</accession>
<dbReference type="RefSeq" id="WP_343928799.1">
    <property type="nucleotide sequence ID" value="NZ_BAAAEN010000045.1"/>
</dbReference>
<evidence type="ECO:0000313" key="6">
    <source>
        <dbReference type="Proteomes" id="UP001501706"/>
    </source>
</evidence>